<dbReference type="InterPro" id="IPR000014">
    <property type="entry name" value="PAS"/>
</dbReference>
<dbReference type="InterPro" id="IPR004358">
    <property type="entry name" value="Sig_transdc_His_kin-like_C"/>
</dbReference>
<dbReference type="InterPro" id="IPR013656">
    <property type="entry name" value="PAS_4"/>
</dbReference>
<dbReference type="Gene3D" id="3.30.450.20">
    <property type="entry name" value="PAS domain"/>
    <property type="match status" value="2"/>
</dbReference>
<keyword evidence="7" id="KW-0067">ATP-binding</keyword>
<dbReference type="InterPro" id="IPR003594">
    <property type="entry name" value="HATPase_dom"/>
</dbReference>
<dbReference type="RefSeq" id="WP_150885653.1">
    <property type="nucleotide sequence ID" value="NZ_CP032452.1"/>
</dbReference>
<dbReference type="Pfam" id="PF02518">
    <property type="entry name" value="HATPase_c"/>
    <property type="match status" value="1"/>
</dbReference>
<reference evidence="11 12" key="1">
    <citation type="submission" date="2018-09" db="EMBL/GenBank/DDBJ databases">
        <title>A clostridial neurotoxin that targets Anopheles mosquitoes.</title>
        <authorList>
            <person name="Contreras E."/>
            <person name="Masuyer G."/>
            <person name="Qureshi N."/>
            <person name="Chawla S."/>
            <person name="Lim H.L."/>
            <person name="Chen J."/>
            <person name="Stenmark P."/>
            <person name="Gill S."/>
        </authorList>
    </citation>
    <scope>NUCLEOTIDE SEQUENCE [LARGE SCALE GENOMIC DNA]</scope>
    <source>
        <strain evidence="11 12">Cbm</strain>
    </source>
</reference>
<dbReference type="GO" id="GO:0000155">
    <property type="term" value="F:phosphorelay sensor kinase activity"/>
    <property type="evidence" value="ECO:0007669"/>
    <property type="project" value="InterPro"/>
</dbReference>
<dbReference type="EMBL" id="CP032452">
    <property type="protein sequence ID" value="QEZ67817.1"/>
    <property type="molecule type" value="Genomic_DNA"/>
</dbReference>
<evidence type="ECO:0000256" key="7">
    <source>
        <dbReference type="ARBA" id="ARBA00022840"/>
    </source>
</evidence>
<dbReference type="Gene3D" id="3.30.565.10">
    <property type="entry name" value="Histidine kinase-like ATPase, C-terminal domain"/>
    <property type="match status" value="1"/>
</dbReference>
<dbReference type="Pfam" id="PF00512">
    <property type="entry name" value="HisKA"/>
    <property type="match status" value="1"/>
</dbReference>
<dbReference type="AlphaFoldDB" id="A0A5P3XA25"/>
<evidence type="ECO:0000256" key="6">
    <source>
        <dbReference type="ARBA" id="ARBA00022777"/>
    </source>
</evidence>
<keyword evidence="8" id="KW-0902">Two-component regulatory system</keyword>
<dbReference type="SUPFAM" id="SSF55785">
    <property type="entry name" value="PYP-like sensor domain (PAS domain)"/>
    <property type="match status" value="2"/>
</dbReference>
<comment type="catalytic activity">
    <reaction evidence="1">
        <text>ATP + protein L-histidine = ADP + protein N-phospho-L-histidine.</text>
        <dbReference type="EC" id="2.7.13.3"/>
    </reaction>
</comment>
<dbReference type="CDD" id="cd00130">
    <property type="entry name" value="PAS"/>
    <property type="match status" value="2"/>
</dbReference>
<evidence type="ECO:0000259" key="10">
    <source>
        <dbReference type="PROSITE" id="PS50113"/>
    </source>
</evidence>
<dbReference type="Gene3D" id="1.10.287.130">
    <property type="match status" value="1"/>
</dbReference>
<dbReference type="SMART" id="SM00388">
    <property type="entry name" value="HisKA"/>
    <property type="match status" value="1"/>
</dbReference>
<protein>
    <recommendedName>
        <fullName evidence="2">histidine kinase</fullName>
        <ecNumber evidence="2">2.7.13.3</ecNumber>
    </recommendedName>
</protein>
<dbReference type="CDD" id="cd00082">
    <property type="entry name" value="HisKA"/>
    <property type="match status" value="1"/>
</dbReference>
<dbReference type="SMART" id="SM00387">
    <property type="entry name" value="HATPase_c"/>
    <property type="match status" value="1"/>
</dbReference>
<name>A0A5P3XA25_PARBF</name>
<dbReference type="InterPro" id="IPR005467">
    <property type="entry name" value="His_kinase_dom"/>
</dbReference>
<dbReference type="PANTHER" id="PTHR43547">
    <property type="entry name" value="TWO-COMPONENT HISTIDINE KINASE"/>
    <property type="match status" value="1"/>
</dbReference>
<evidence type="ECO:0000256" key="5">
    <source>
        <dbReference type="ARBA" id="ARBA00022741"/>
    </source>
</evidence>
<dbReference type="InterPro" id="IPR036097">
    <property type="entry name" value="HisK_dim/P_sf"/>
</dbReference>
<evidence type="ECO:0000256" key="4">
    <source>
        <dbReference type="ARBA" id="ARBA00022679"/>
    </source>
</evidence>
<dbReference type="SMART" id="SM00091">
    <property type="entry name" value="PAS"/>
    <property type="match status" value="2"/>
</dbReference>
<gene>
    <name evidence="11" type="ORF">D4A35_02275</name>
</gene>
<dbReference type="PANTHER" id="PTHR43547:SF2">
    <property type="entry name" value="HYBRID SIGNAL TRANSDUCTION HISTIDINE KINASE C"/>
    <property type="match status" value="1"/>
</dbReference>
<dbReference type="InterPro" id="IPR000700">
    <property type="entry name" value="PAS-assoc_C"/>
</dbReference>
<dbReference type="EC" id="2.7.13.3" evidence="2"/>
<evidence type="ECO:0000256" key="2">
    <source>
        <dbReference type="ARBA" id="ARBA00012438"/>
    </source>
</evidence>
<proteinExistence type="predicted"/>
<evidence type="ECO:0000256" key="3">
    <source>
        <dbReference type="ARBA" id="ARBA00022553"/>
    </source>
</evidence>
<keyword evidence="6" id="KW-0418">Kinase</keyword>
<evidence type="ECO:0000313" key="11">
    <source>
        <dbReference type="EMBL" id="QEZ67817.1"/>
    </source>
</evidence>
<dbReference type="InterPro" id="IPR003661">
    <property type="entry name" value="HisK_dim/P_dom"/>
</dbReference>
<dbReference type="SUPFAM" id="SSF47384">
    <property type="entry name" value="Homodimeric domain of signal transducing histidine kinase"/>
    <property type="match status" value="1"/>
</dbReference>
<feature type="domain" description="Histidine kinase" evidence="9">
    <location>
        <begin position="376"/>
        <end position="595"/>
    </location>
</feature>
<dbReference type="NCBIfam" id="TIGR00229">
    <property type="entry name" value="sensory_box"/>
    <property type="match status" value="1"/>
</dbReference>
<accession>A0A5P3XA25</accession>
<dbReference type="FunFam" id="3.30.565.10:FF:000037">
    <property type="entry name" value="Hybrid sensor histidine kinase/response regulator"/>
    <property type="match status" value="1"/>
</dbReference>
<evidence type="ECO:0000259" key="9">
    <source>
        <dbReference type="PROSITE" id="PS50109"/>
    </source>
</evidence>
<dbReference type="PROSITE" id="PS50109">
    <property type="entry name" value="HIS_KIN"/>
    <property type="match status" value="1"/>
</dbReference>
<keyword evidence="5" id="KW-0547">Nucleotide-binding</keyword>
<dbReference type="SUPFAM" id="SSF55874">
    <property type="entry name" value="ATPase domain of HSP90 chaperone/DNA topoisomerase II/histidine kinase"/>
    <property type="match status" value="1"/>
</dbReference>
<dbReference type="GO" id="GO:0005524">
    <property type="term" value="F:ATP binding"/>
    <property type="evidence" value="ECO:0007669"/>
    <property type="project" value="UniProtKB-KW"/>
</dbReference>
<dbReference type="PROSITE" id="PS50113">
    <property type="entry name" value="PAC"/>
    <property type="match status" value="1"/>
</dbReference>
<dbReference type="PRINTS" id="PR00344">
    <property type="entry name" value="BCTRLSENSOR"/>
</dbReference>
<dbReference type="InterPro" id="IPR036890">
    <property type="entry name" value="HATPase_C_sf"/>
</dbReference>
<evidence type="ECO:0000256" key="8">
    <source>
        <dbReference type="ARBA" id="ARBA00023012"/>
    </source>
</evidence>
<dbReference type="CDD" id="cd00075">
    <property type="entry name" value="HATPase"/>
    <property type="match status" value="1"/>
</dbReference>
<keyword evidence="4" id="KW-0808">Transferase</keyword>
<evidence type="ECO:0000313" key="12">
    <source>
        <dbReference type="Proteomes" id="UP000326961"/>
    </source>
</evidence>
<dbReference type="Pfam" id="PF13426">
    <property type="entry name" value="PAS_9"/>
    <property type="match status" value="1"/>
</dbReference>
<dbReference type="Proteomes" id="UP000326961">
    <property type="component" value="Chromosome"/>
</dbReference>
<sequence>MSNYIYRKMIEDSPIAYLHIEIIKDENSKYIGMKIKDANKAYERFFGDASEQKSNDYIKNTMSKKETEEWEYIFNKSKKNEKYIKEIYVKKINSYFNVEVYSTESDEYHIRFTKVSKQHMNLSSTLKNSPFIAWIKNRNGVYVDVNKKFLEFFNKTYDEVIGHTDYELFPKDSANEFIRADNMIIKYNKLEIYDEFINSGANKNMYLQTAKWPYTEENNSLPLGTIGISIEITNKIEVLKNIEKNEKTFLEIANNIEEVIVIADEKKAHYISPSFERVFGVNPEKLYDDIKTWKDNWKSFEPQGNVNYNYNSKEPVSIIFKATKKNQDEKWFWVRVVSLLDENGNVIKKIYVISDITQTKKGELELEKLRMDFLANISHELRTPINLILSSLQVLNLKMNLLDEELFRYFNKYLSIVDQNGRRLLKLVNNLIDTTRLESGCFSYNPKNKDIISYVENICLSVSEFVKSNNLSIIFDTDTEEKLIAFDPDNMERIILNLISNAIKFNKPGGKIEVFISCKDDIEISVKDSGIGIPEDKIDKIFERFEQVKTNTKKEGSGIGLNLVKSLIEMNNGSIKVESELEKGSKFTIILPSTLIKNSLGYSYENSNYINNENQISVEFSDICT</sequence>
<dbReference type="InterPro" id="IPR035965">
    <property type="entry name" value="PAS-like_dom_sf"/>
</dbReference>
<feature type="domain" description="PAC" evidence="10">
    <location>
        <begin position="316"/>
        <end position="368"/>
    </location>
</feature>
<organism evidence="11 12">
    <name type="scientific">Paraclostridium bifermentans</name>
    <name type="common">Clostridium bifermentans</name>
    <dbReference type="NCBI Taxonomy" id="1490"/>
    <lineage>
        <taxon>Bacteria</taxon>
        <taxon>Bacillati</taxon>
        <taxon>Bacillota</taxon>
        <taxon>Clostridia</taxon>
        <taxon>Peptostreptococcales</taxon>
        <taxon>Peptostreptococcaceae</taxon>
        <taxon>Paraclostridium</taxon>
    </lineage>
</organism>
<dbReference type="Pfam" id="PF08448">
    <property type="entry name" value="PAS_4"/>
    <property type="match status" value="1"/>
</dbReference>
<evidence type="ECO:0000256" key="1">
    <source>
        <dbReference type="ARBA" id="ARBA00000085"/>
    </source>
</evidence>
<keyword evidence="3" id="KW-0597">Phosphoprotein</keyword>